<accession>A0A0H5QW73</accession>
<protein>
    <recommendedName>
        <fullName evidence="2">Glycosyltransferase 2-like domain-containing protein</fullName>
    </recommendedName>
</protein>
<evidence type="ECO:0008006" key="2">
    <source>
        <dbReference type="Google" id="ProtNLM"/>
    </source>
</evidence>
<dbReference type="PANTHER" id="PTHR34496">
    <property type="entry name" value="GLCNAC TRANSFERASE-RELATED"/>
    <property type="match status" value="1"/>
</dbReference>
<name>A0A0H5QW73_9EUKA</name>
<dbReference type="PANTHER" id="PTHR34496:SF9">
    <property type="entry name" value="[SKP1-PROTEIN]-HYDROXYPROLINE N-ACETYLGLUCOSAMINYLTRANSFERASE"/>
    <property type="match status" value="1"/>
</dbReference>
<organism evidence="1">
    <name type="scientific">Spongospora subterranea</name>
    <dbReference type="NCBI Taxonomy" id="70186"/>
    <lineage>
        <taxon>Eukaryota</taxon>
        <taxon>Sar</taxon>
        <taxon>Rhizaria</taxon>
        <taxon>Endomyxa</taxon>
        <taxon>Phytomyxea</taxon>
        <taxon>Plasmodiophorida</taxon>
        <taxon>Plasmodiophoridae</taxon>
        <taxon>Spongospora</taxon>
    </lineage>
</organism>
<sequence>VHYPVNHMIAVGPLPTIFISIASYRDPETQWTIRSALDRAKYPERITFGICWQYNFTDDKEILFNAIPEELFPGQIRAMHIPYTDAAGPGYARHLIQTRLFSNENYVLQIDSHTRFRQDFDVDLTDQLERARLSSPMPILSTYPPGYNTLGQGGQAEADAIFDSSPDPTVLLPSRFDDDSFLRIIGRSVPKTHGQQPLPNRFWAAGFSFSDGSVVHDCPYDPHLSGIFFGEESVMAVRLFTSGYDFFSPAVVVCLTKWSRSYRSVFREVSSDLNRSRAARLRLMHLLGCLNSCTLENENRAQVLFEIDLYGLGSVRTLEQFEKESGVQFHSRSIGNSKLQIGLPADANSLISAFL</sequence>
<dbReference type="AlphaFoldDB" id="A0A0H5QW73"/>
<dbReference type="Pfam" id="PF11397">
    <property type="entry name" value="GlcNAc"/>
    <property type="match status" value="2"/>
</dbReference>
<evidence type="ECO:0000313" key="1">
    <source>
        <dbReference type="EMBL" id="CRZ06170.1"/>
    </source>
</evidence>
<dbReference type="EMBL" id="HACM01005728">
    <property type="protein sequence ID" value="CRZ06170.1"/>
    <property type="molecule type" value="Transcribed_RNA"/>
</dbReference>
<feature type="non-terminal residue" evidence="1">
    <location>
        <position position="1"/>
    </location>
</feature>
<dbReference type="InterPro" id="IPR021067">
    <property type="entry name" value="Glycosyltransferase"/>
</dbReference>
<proteinExistence type="predicted"/>
<reference evidence="1" key="1">
    <citation type="submission" date="2015-04" db="EMBL/GenBank/DDBJ databases">
        <title>The genome sequence of the plant pathogenic Rhizarian Plasmodiophora brassicae reveals insights in its biotrophic life cycle and the origin of chitin synthesis.</title>
        <authorList>
            <person name="Schwelm A."/>
            <person name="Fogelqvist J."/>
            <person name="Knaust A."/>
            <person name="Julke S."/>
            <person name="Lilja T."/>
            <person name="Dhandapani V."/>
            <person name="Bonilla-Rosso G."/>
            <person name="Karlsson M."/>
            <person name="Shevchenko A."/>
            <person name="Choi S.R."/>
            <person name="Kim H.G."/>
            <person name="Park J.Y."/>
            <person name="Lim Y.P."/>
            <person name="Ludwig-Muller J."/>
            <person name="Dixelius C."/>
        </authorList>
    </citation>
    <scope>NUCLEOTIDE SEQUENCE</scope>
    <source>
        <tissue evidence="1">Potato root galls</tissue>
    </source>
</reference>